<reference evidence="10 11" key="1">
    <citation type="journal article" date="2016" name="Fungal Biol.">
        <title>The genome of Xylona heveae provides a window into fungal endophytism.</title>
        <authorList>
            <person name="Gazis R."/>
            <person name="Kuo A."/>
            <person name="Riley R."/>
            <person name="LaButti K."/>
            <person name="Lipzen A."/>
            <person name="Lin J."/>
            <person name="Amirebrahimi M."/>
            <person name="Hesse C.N."/>
            <person name="Spatafora J.W."/>
            <person name="Henrissat B."/>
            <person name="Hainaut M."/>
            <person name="Grigoriev I.V."/>
            <person name="Hibbett D.S."/>
        </authorList>
    </citation>
    <scope>NUCLEOTIDE SEQUENCE [LARGE SCALE GENOMIC DNA]</scope>
    <source>
        <strain evidence="10 11">TC161</strain>
    </source>
</reference>
<evidence type="ECO:0000259" key="9">
    <source>
        <dbReference type="PROSITE" id="PS50076"/>
    </source>
</evidence>
<feature type="chain" id="PRO_5007859169" description="J domain-containing protein" evidence="8">
    <location>
        <begin position="21"/>
        <end position="402"/>
    </location>
</feature>
<feature type="compositionally biased region" description="Basic and acidic residues" evidence="6">
    <location>
        <begin position="247"/>
        <end position="259"/>
    </location>
</feature>
<dbReference type="STRING" id="1328760.A0A165IBK5"/>
<dbReference type="AlphaFoldDB" id="A0A165IBK5"/>
<evidence type="ECO:0000256" key="8">
    <source>
        <dbReference type="SAM" id="SignalP"/>
    </source>
</evidence>
<dbReference type="GeneID" id="28897359"/>
<dbReference type="InParanoid" id="A0A165IBK5"/>
<feature type="compositionally biased region" description="Low complexity" evidence="6">
    <location>
        <begin position="374"/>
        <end position="394"/>
    </location>
</feature>
<proteinExistence type="predicted"/>
<dbReference type="EMBL" id="KV407456">
    <property type="protein sequence ID" value="KZF24671.1"/>
    <property type="molecule type" value="Genomic_DNA"/>
</dbReference>
<feature type="region of interest" description="Disordered" evidence="6">
    <location>
        <begin position="76"/>
        <end position="110"/>
    </location>
</feature>
<dbReference type="GO" id="GO:0012505">
    <property type="term" value="C:endomembrane system"/>
    <property type="evidence" value="ECO:0007669"/>
    <property type="project" value="UniProtKB-SubCell"/>
</dbReference>
<comment type="subcellular location">
    <subcellularLocation>
        <location evidence="5">Endomembrane system</location>
        <topology evidence="5">Single-pass membrane protein</topology>
    </subcellularLocation>
</comment>
<dbReference type="Proteomes" id="UP000076632">
    <property type="component" value="Unassembled WGS sequence"/>
</dbReference>
<feature type="compositionally biased region" description="Low complexity" evidence="6">
    <location>
        <begin position="81"/>
        <end position="91"/>
    </location>
</feature>
<dbReference type="CDD" id="cd06257">
    <property type="entry name" value="DnaJ"/>
    <property type="match status" value="1"/>
</dbReference>
<dbReference type="PANTHER" id="PTHR44653">
    <property type="entry name" value="DNAJ HOMOLOG SUBFAMILY C MEMBER 1"/>
    <property type="match status" value="1"/>
</dbReference>
<keyword evidence="11" id="KW-1185">Reference proteome</keyword>
<evidence type="ECO:0000256" key="2">
    <source>
        <dbReference type="ARBA" id="ARBA00022729"/>
    </source>
</evidence>
<dbReference type="SUPFAM" id="SSF46565">
    <property type="entry name" value="Chaperone J-domain"/>
    <property type="match status" value="1"/>
</dbReference>
<gene>
    <name evidence="10" type="ORF">L228DRAFT_245659</name>
</gene>
<evidence type="ECO:0000256" key="3">
    <source>
        <dbReference type="ARBA" id="ARBA00022989"/>
    </source>
</evidence>
<evidence type="ECO:0000256" key="4">
    <source>
        <dbReference type="ARBA" id="ARBA00023136"/>
    </source>
</evidence>
<feature type="region of interest" description="Disordered" evidence="6">
    <location>
        <begin position="247"/>
        <end position="287"/>
    </location>
</feature>
<evidence type="ECO:0000256" key="1">
    <source>
        <dbReference type="ARBA" id="ARBA00022692"/>
    </source>
</evidence>
<keyword evidence="1 7" id="KW-0812">Transmembrane</keyword>
<sequence length="402" mass="44539">MRLLPFTLLLLCSIFVCVSAWTKEDHEIFRLRDELATAEGENVTFYDFLGVRPKATQDEITKALRKKSKLYHPDKVKQSLSASKATAAAKTARGKGKKPGVHVNKGPSQSELRQAVAQANQRFARLTVVAKILGGPTRERYDHFLKNGFPRWKGTGYYYARFRPGLGSVLVGLLVVGGGGAHYAAMYLGWKRQREFVERYVRQARRAAWGDELGIPGITAGMDASASAPAPPPSEEPAMVLNRRQRRLQERDNKRESSQGKKSKNNRKSGTNTPVEAEVSGGPVGERKRVVAENGKVLIVDANGNVYLEEENEDGEKAEYLLDIDEIAKPSFKQTALYRLPIWAFNQTVGRAITPLRKPEEGELEPEESDSGDSDTLAPDTPTPLPGARNSRGGAQRRRRGR</sequence>
<dbReference type="PROSITE" id="PS50076">
    <property type="entry name" value="DNAJ_2"/>
    <property type="match status" value="1"/>
</dbReference>
<dbReference type="InterPro" id="IPR001623">
    <property type="entry name" value="DnaJ_domain"/>
</dbReference>
<dbReference type="SMART" id="SM00271">
    <property type="entry name" value="DnaJ"/>
    <property type="match status" value="1"/>
</dbReference>
<dbReference type="PRINTS" id="PR00625">
    <property type="entry name" value="JDOMAIN"/>
</dbReference>
<dbReference type="Pfam" id="PF00226">
    <property type="entry name" value="DnaJ"/>
    <property type="match status" value="1"/>
</dbReference>
<dbReference type="PANTHER" id="PTHR44653:SF2">
    <property type="entry name" value="DNAJ HOMOLOG SUBFAMILY C MEMBER 1"/>
    <property type="match status" value="1"/>
</dbReference>
<dbReference type="RefSeq" id="XP_018190226.1">
    <property type="nucleotide sequence ID" value="XM_018332222.1"/>
</dbReference>
<keyword evidence="4 7" id="KW-0472">Membrane</keyword>
<dbReference type="OrthoDB" id="413400at2759"/>
<evidence type="ECO:0000256" key="7">
    <source>
        <dbReference type="SAM" id="Phobius"/>
    </source>
</evidence>
<keyword evidence="2 8" id="KW-0732">Signal</keyword>
<feature type="signal peptide" evidence="8">
    <location>
        <begin position="1"/>
        <end position="20"/>
    </location>
</feature>
<protein>
    <recommendedName>
        <fullName evidence="9">J domain-containing protein</fullName>
    </recommendedName>
</protein>
<keyword evidence="3 7" id="KW-1133">Transmembrane helix</keyword>
<dbReference type="OMA" id="RYIRHAR"/>
<feature type="compositionally biased region" description="Acidic residues" evidence="6">
    <location>
        <begin position="362"/>
        <end position="373"/>
    </location>
</feature>
<dbReference type="InterPro" id="IPR052606">
    <property type="entry name" value="DnaJ_domain_protein"/>
</dbReference>
<feature type="region of interest" description="Disordered" evidence="6">
    <location>
        <begin position="355"/>
        <end position="402"/>
    </location>
</feature>
<feature type="domain" description="J" evidence="9">
    <location>
        <begin position="44"/>
        <end position="145"/>
    </location>
</feature>
<evidence type="ECO:0000313" key="10">
    <source>
        <dbReference type="EMBL" id="KZF24671.1"/>
    </source>
</evidence>
<evidence type="ECO:0000256" key="5">
    <source>
        <dbReference type="ARBA" id="ARBA00037847"/>
    </source>
</evidence>
<evidence type="ECO:0000256" key="6">
    <source>
        <dbReference type="SAM" id="MobiDB-lite"/>
    </source>
</evidence>
<organism evidence="10 11">
    <name type="scientific">Xylona heveae (strain CBS 132557 / TC161)</name>
    <dbReference type="NCBI Taxonomy" id="1328760"/>
    <lineage>
        <taxon>Eukaryota</taxon>
        <taxon>Fungi</taxon>
        <taxon>Dikarya</taxon>
        <taxon>Ascomycota</taxon>
        <taxon>Pezizomycotina</taxon>
        <taxon>Xylonomycetes</taxon>
        <taxon>Xylonales</taxon>
        <taxon>Xylonaceae</taxon>
        <taxon>Xylona</taxon>
    </lineage>
</organism>
<name>A0A165IBK5_XYLHT</name>
<evidence type="ECO:0000313" key="11">
    <source>
        <dbReference type="Proteomes" id="UP000076632"/>
    </source>
</evidence>
<dbReference type="InterPro" id="IPR036869">
    <property type="entry name" value="J_dom_sf"/>
</dbReference>
<dbReference type="Gene3D" id="1.10.287.110">
    <property type="entry name" value="DnaJ domain"/>
    <property type="match status" value="1"/>
</dbReference>
<feature type="transmembrane region" description="Helical" evidence="7">
    <location>
        <begin position="169"/>
        <end position="190"/>
    </location>
</feature>
<accession>A0A165IBK5</accession>